<proteinExistence type="predicted"/>
<dbReference type="Proteomes" id="UP000821865">
    <property type="component" value="Chromosome 3"/>
</dbReference>
<comment type="caution">
    <text evidence="1">The sequence shown here is derived from an EMBL/GenBank/DDBJ whole genome shotgun (WGS) entry which is preliminary data.</text>
</comment>
<name>A0ACB8D6H6_DERSI</name>
<organism evidence="1 2">
    <name type="scientific">Dermacentor silvarum</name>
    <name type="common">Tick</name>
    <dbReference type="NCBI Taxonomy" id="543639"/>
    <lineage>
        <taxon>Eukaryota</taxon>
        <taxon>Metazoa</taxon>
        <taxon>Ecdysozoa</taxon>
        <taxon>Arthropoda</taxon>
        <taxon>Chelicerata</taxon>
        <taxon>Arachnida</taxon>
        <taxon>Acari</taxon>
        <taxon>Parasitiformes</taxon>
        <taxon>Ixodida</taxon>
        <taxon>Ixodoidea</taxon>
        <taxon>Ixodidae</taxon>
        <taxon>Rhipicephalinae</taxon>
        <taxon>Dermacentor</taxon>
    </lineage>
</organism>
<reference evidence="1" key="1">
    <citation type="submission" date="2020-05" db="EMBL/GenBank/DDBJ databases">
        <title>Large-scale comparative analyses of tick genomes elucidate their genetic diversity and vector capacities.</title>
        <authorList>
            <person name="Jia N."/>
            <person name="Wang J."/>
            <person name="Shi W."/>
            <person name="Du L."/>
            <person name="Sun Y."/>
            <person name="Zhan W."/>
            <person name="Jiang J."/>
            <person name="Wang Q."/>
            <person name="Zhang B."/>
            <person name="Ji P."/>
            <person name="Sakyi L.B."/>
            <person name="Cui X."/>
            <person name="Yuan T."/>
            <person name="Jiang B."/>
            <person name="Yang W."/>
            <person name="Lam T.T.-Y."/>
            <person name="Chang Q."/>
            <person name="Ding S."/>
            <person name="Wang X."/>
            <person name="Zhu J."/>
            <person name="Ruan X."/>
            <person name="Zhao L."/>
            <person name="Wei J."/>
            <person name="Que T."/>
            <person name="Du C."/>
            <person name="Cheng J."/>
            <person name="Dai P."/>
            <person name="Han X."/>
            <person name="Huang E."/>
            <person name="Gao Y."/>
            <person name="Liu J."/>
            <person name="Shao H."/>
            <person name="Ye R."/>
            <person name="Li L."/>
            <person name="Wei W."/>
            <person name="Wang X."/>
            <person name="Wang C."/>
            <person name="Yang T."/>
            <person name="Huo Q."/>
            <person name="Li W."/>
            <person name="Guo W."/>
            <person name="Chen H."/>
            <person name="Zhou L."/>
            <person name="Ni X."/>
            <person name="Tian J."/>
            <person name="Zhou Y."/>
            <person name="Sheng Y."/>
            <person name="Liu T."/>
            <person name="Pan Y."/>
            <person name="Xia L."/>
            <person name="Li J."/>
            <person name="Zhao F."/>
            <person name="Cao W."/>
        </authorList>
    </citation>
    <scope>NUCLEOTIDE SEQUENCE</scope>
    <source>
        <strain evidence="1">Dsil-2018</strain>
    </source>
</reference>
<gene>
    <name evidence="1" type="ORF">HPB49_017615</name>
</gene>
<evidence type="ECO:0000313" key="2">
    <source>
        <dbReference type="Proteomes" id="UP000821865"/>
    </source>
</evidence>
<evidence type="ECO:0000313" key="1">
    <source>
        <dbReference type="EMBL" id="KAH7960192.1"/>
    </source>
</evidence>
<dbReference type="EMBL" id="CM023472">
    <property type="protein sequence ID" value="KAH7960192.1"/>
    <property type="molecule type" value="Genomic_DNA"/>
</dbReference>
<keyword evidence="2" id="KW-1185">Reference proteome</keyword>
<accession>A0ACB8D6H6</accession>
<sequence>MSPFLFNLALASLPSAIPVDFRHGVYISVYADDVALWTLGPTRSLPAVRSCLQRALDEVVSYFQAVGLVLHFKPSDLRDDCKRRQLNPGNVPSVFSARTPRTEKCGAPAKPEDRETGKRKREPSPKVAADEEDGSAKAVLLRDQVKSYKKKKPQWSEITIRHCIVSRHLSTKTYEHITSEGLLRLPCRSTLQKYIGTVAGEVGFNDLVRCRLEAELQKLHTPQSKVCGLVVDEMRIREKRIYTASKDAFVGYVDMNPELQDIGPSSVDEVLANSFVRFTVRSALEV</sequence>
<protein>
    <submittedName>
        <fullName evidence="1">Uncharacterized protein</fullName>
    </submittedName>
</protein>